<feature type="compositionally biased region" description="Low complexity" evidence="3">
    <location>
        <begin position="578"/>
        <end position="589"/>
    </location>
</feature>
<feature type="compositionally biased region" description="Low complexity" evidence="3">
    <location>
        <begin position="2913"/>
        <end position="2937"/>
    </location>
</feature>
<organism evidence="5 6">
    <name type="scientific">Batillaria attramentaria</name>
    <dbReference type="NCBI Taxonomy" id="370345"/>
    <lineage>
        <taxon>Eukaryota</taxon>
        <taxon>Metazoa</taxon>
        <taxon>Spiralia</taxon>
        <taxon>Lophotrochozoa</taxon>
        <taxon>Mollusca</taxon>
        <taxon>Gastropoda</taxon>
        <taxon>Caenogastropoda</taxon>
        <taxon>Sorbeoconcha</taxon>
        <taxon>Cerithioidea</taxon>
        <taxon>Batillariidae</taxon>
        <taxon>Batillaria</taxon>
    </lineage>
</organism>
<keyword evidence="1" id="KW-0862">Zinc</keyword>
<feature type="compositionally biased region" description="Polar residues" evidence="3">
    <location>
        <begin position="738"/>
        <end position="773"/>
    </location>
</feature>
<feature type="compositionally biased region" description="Low complexity" evidence="3">
    <location>
        <begin position="3503"/>
        <end position="3522"/>
    </location>
</feature>
<feature type="compositionally biased region" description="Low complexity" evidence="3">
    <location>
        <begin position="3532"/>
        <end position="3547"/>
    </location>
</feature>
<feature type="compositionally biased region" description="Polar residues" evidence="3">
    <location>
        <begin position="1051"/>
        <end position="1087"/>
    </location>
</feature>
<feature type="compositionally biased region" description="Basic and acidic residues" evidence="3">
    <location>
        <begin position="121"/>
        <end position="142"/>
    </location>
</feature>
<evidence type="ECO:0000256" key="2">
    <source>
        <dbReference type="SAM" id="Coils"/>
    </source>
</evidence>
<feature type="region of interest" description="Disordered" evidence="3">
    <location>
        <begin position="3336"/>
        <end position="3367"/>
    </location>
</feature>
<name>A0ABD0LEM3_9CAEN</name>
<feature type="region of interest" description="Disordered" evidence="3">
    <location>
        <begin position="40"/>
        <end position="401"/>
    </location>
</feature>
<feature type="compositionally biased region" description="Basic and acidic residues" evidence="3">
    <location>
        <begin position="2289"/>
        <end position="2305"/>
    </location>
</feature>
<feature type="compositionally biased region" description="Polar residues" evidence="3">
    <location>
        <begin position="590"/>
        <end position="602"/>
    </location>
</feature>
<feature type="domain" description="C2H2-type" evidence="4">
    <location>
        <begin position="2111"/>
        <end position="2134"/>
    </location>
</feature>
<feature type="region of interest" description="Disordered" evidence="3">
    <location>
        <begin position="1"/>
        <end position="25"/>
    </location>
</feature>
<feature type="compositionally biased region" description="Low complexity" evidence="3">
    <location>
        <begin position="429"/>
        <end position="442"/>
    </location>
</feature>
<dbReference type="PROSITE" id="PS00028">
    <property type="entry name" value="ZINC_FINGER_C2H2_1"/>
    <property type="match status" value="1"/>
</dbReference>
<feature type="compositionally biased region" description="Basic residues" evidence="3">
    <location>
        <begin position="674"/>
        <end position="698"/>
    </location>
</feature>
<feature type="compositionally biased region" description="Polar residues" evidence="3">
    <location>
        <begin position="1833"/>
        <end position="1843"/>
    </location>
</feature>
<feature type="region of interest" description="Disordered" evidence="3">
    <location>
        <begin position="1796"/>
        <end position="1948"/>
    </location>
</feature>
<feature type="compositionally biased region" description="Basic and acidic residues" evidence="3">
    <location>
        <begin position="264"/>
        <end position="276"/>
    </location>
</feature>
<feature type="compositionally biased region" description="Basic and acidic residues" evidence="3">
    <location>
        <begin position="3203"/>
        <end position="3217"/>
    </location>
</feature>
<sequence>RRAVVRSKPGLVPKPGGRPLAPALKINKHRRVFNVRSAAATASEGVNEQPSTSATSFGARRGRRPNVVSPGTRRRGRLPAKRKASTSESQDDNSGVLDKKNTQKSTLQVKPSATDTPVSDVSKKPTSNEKVPRALKRLKIDLVESQVSPDVEQSPASRGKRAVQTSGPATPTEQAGAATPLTFKQPGETPARGRGKRAVAKAEDKQPILADQPGSVDGKPIDRRTKAWRDYKSRLAQQASEAGTVPQPQTTDTSGVPVPNLATIDRRTKAWRDYKSKLAQQVSEGEAISQPQTAETSDVDSQATPPVKTKGRRNSKTVLEPPLMSEESCSSEILSTPEGSSSRHSAPEGVPRGRSFVKSSGRRSFKGRTSSTDSAVKMEMSAQTRSLTPPSLGGPRGRMSLSNSNLIQKLSLLTNDLRHPRTTGEQYVSNSRNSSPGASGSSIRRKSQQNLQVKLLRSSSLDDLVQSNDSQPLSNSGQFKLFATRSRESSPADRKEEQALEDQQTGSGDGVRGTDTPVGDSKGYFSSKGFYGSGKRKHGGGGDSTSCSRDNSPGSIKRKRMLQRLRDSSTKEIPDVLPPLSRASRSLLPTNSPASSRDSSPGTLPKAKGKIRSVKVDEDVSMEIDEKMVNVQDTQDPLQKAKIVAHDLPADGVKTGSVKNVSSLTAVKKTALTHHRFGQQRGRKPGRIPSLHRKPIPVRRKDISLQPNKQAAEEPDGMKPEATEDSEDVNKLTAPLLPSTSTMKTVTDKSASVQEDSLSQSPQNTFSPLSISIPSAKGTEPKFLTEKTRIYYQQTSPSEFTAMLVGPDGKPVTLSPSSVSNKTEKQEKLIKTTTVNKETKLEKIAGLTHAPVEQEQKPAQNIVAASPQPSVSTDLTQVSSVSDAQPQLLIKRGPGRPRKIRSPEAEVKVKRKPGRPKKVGDPSVAGHLTASKPGMNVPLVPGVAMKRKPGRPKRQPMQSPIKCKPGRKNRGLLTHSAAAIKSIKRKPGRPKKNSQPVPQSAENPTASDLSGRTRTDNALTVQVVGLRSEQSFDSAEMPSPGSDLHSHTDYSKQASSSHLQSLETQQSTDELPQNMQPGPSENIGRTKSVSKKFSLARTVGKLGPPTAFEKLRRIRRMKRRKARKSRWASGRLPKQSLKALNKLPRTESPEGVDGASTSEICVQPEDITPEEDTKAAEDITPKRDDDKAAEDITPEEDARAAEVSTPVDNTKAESSNLPAGDIEQSQSTQGTVQVARKVKRNMGSIPRELKRLVIDDGRSGMGGRLAKKKLKDLNRRGLLLRSRVKPTDGKSSTPDPGARNSKVAGRLKHKKSSKMYSVDPVSETKLIFKSGSKSNAPKLDQETDTLGSAGDGSSVDGSGSHFTQNLGGIKLLTLGESSTSTLVLDQQNTTSEQVGRLPGPLTVAHVHRESTPDRGGRGLDGDDSLTVDIEDGQPPDITETEFSTVSPSEGLSPPPLIRPEDLFSGEYFASVTKSPSLKAEVTSGKPTTSSKPVEEAFSVGSSDGQKVKSSVHGQSDYTSTERLGINTPQEPSFPAQYNYVYSADDFEARPKRRPGRPPKSGRGRRMGPASKTGRAPNIKPGPASSKPGRKPKTLKQDSAVSLVKTLSEPRRFALRPKSTRSPIEIIAMRQKQEEEEYDLEEATKLARRLKRRRAHVERLLASASDETRETHESCKPCSVVLVDFVKKLQLDALDSSDQYVSDVSYDTRQGVSVKGMHGSVKQQTVKVPSTSPRASLSEEPAAEPTLHPEVKKTTPDLESLRGKGFVGNFVDFLENREKKPPKPVFYRNRWSQQQVASASQASGATAPAPSSIMGKECEQQGTPNLVPELPVDTASQELGSSTGASNDAAASVSVHSSSKTKEEMENQPSDETRLTEHPSGTVNQHLGSFTSVSGAAPVSAHSNNTREQSETQDSPVTKSPEGSAAKSSQGLSTSRQDDTKTAAAAEPFPAWGSPGKLKIFPIADKSVAARYLCKKCDFSSGVKQTMESHVYRHIPGVTFKCGYCSSEFSAMASVQAHVKNGHPGKETRVWISKDINEAGLYSAEELPAGVSSPPAQQTSADLPDPAAIASQICETPAIQESQPLIISLVVRSDLRPDRYNDNRAVTPARRFVCTHCGYSTNRNEDAKQHTKDLHKESLYSCYLCDKAFGSSLDDIQLHCTTVHPNRPNSYKKLPDFYDQEHIRGNGTPDRPKPEDRGNIFDRMSSLFQAPSPGSEGGEDAQVSPRLHLERARAYMHIIEGMTQKTMVEADSTTVGDIEIPPDETLEATTSNVDSTVEEQSLDEPAVSDDPSRGPGEGDRETRLSEDEPSSSYESSKLFESCNKTPDTPSDMEVVSSVVADVEATSCDKDIPTDDQENTISPAAKDDVAAAESIDPEKSSTSLTETAGSSSQTGLNSDTMVQNTKSDGQDINTDSNGAEMTSAPVDGLARSDSSIERASTAERSKHPGSADGSGDVPVVGEKDSSAEMSAELPLGKDLDTGDKPCRVEDAESDSPPSASEVPVMNSAHATEKSTELEKDLQTSDNSVKGTEGETASDRSSNTENTTDDSDGGSGMKKVMDVPAVDAGASGDATSRSSAAAETHQEGPADAAVNDGSPTLTEDDSVEEPMAVETPEAEKTNVSGVEDDNDMGLKIAEVVSLRDKMDYHGIRPSPAKSPTQSERGSREPSPSKKATTPVSSIGGSDTDTTPSSKKTSPEPVSLPEVDADDIAARNERLVCTYKCHRCNVHSPALSAIVEHLKQYHRDVSLFSCPYCKSKRGSFFTEEEVHTHVKDKHPTNYAKNEVSLSEVAKSFVQVLAIPSGRNSGGGLTEQDVYMCLKCENHVPDLDYAFKHLQLEHPGLIKYACPTCKTFRDGSQDVVQKHMLTEHLQTADCRQLSLAIEDNFFTRVTSISLGGVYCDHAPVTPSKAKRTPSHSPAASSSKGGSPAVTAVSSSPASKMTNTTSITVQTTASGVIPVQAVPAAGDNTSLIASSAAPIAQIGLMQLGSQLFLPAPIGIPVNVTPQSGPLGIPVNIGPHAAPTGVPVAALSSSQSGLRKSSANTASPLAVSASAGTLLASSVACQLPSSVLAQLPAGSGIATNLRPILPNTVRTDFEATGSVNAADILGTSPTKKWSSGMTVKEILDRCRKNGDASTATVASSQASQASNQSLGPQQSSDTSAEPEDQTAKATTPLSVATSLPSASGDQSAVSDISPRRMFPMTDRLDRLGHGRSERSHRSVSPSTATAVAPTTTSPTMGSRPVLNVPVPSARGIVSGRTALHSMDTGTAVSTLPAETSRPVVSAQARTSSRSQTDVISGRLPLPQANSGTSPAPKGTSSAPIDVEDPDAYKIFNLKPRTSPVKQPSSASPVVGQKSSTPVPPMSPNAPSHMLPPTSVGPAAVPMASSALFPQQFRLQQFPQVQQGLDIAALSQALNIGMSQSQQLLMAGQNQVPMFVPANLAFMPQMQAIAGLGQAPVAHQQQSTAPPQISANLAVAQQTGQQQVIAAQQAVARLVSQCGNTPTALSTASSSSAAFQQRVSGSRGRGRPRLPRSPVQRQGSPQQALPQQPQPAPAPTQTPPQRPPVLPPPPQQQQQRYRSPSPAAAPRGPRQTTSHMCVCPYCPRPLILKPWEVSSHIRLQHPGEKVVYNRV</sequence>
<feature type="region of interest" description="Disordered" evidence="3">
    <location>
        <begin position="3274"/>
        <end position="3323"/>
    </location>
</feature>
<feature type="compositionally biased region" description="Polar residues" evidence="3">
    <location>
        <begin position="1925"/>
        <end position="1934"/>
    </location>
</feature>
<feature type="compositionally biased region" description="Polar residues" evidence="3">
    <location>
        <begin position="103"/>
        <end position="120"/>
    </location>
</feature>
<feature type="compositionally biased region" description="Low complexity" evidence="3">
    <location>
        <begin position="2309"/>
        <end position="2320"/>
    </location>
</feature>
<feature type="region of interest" description="Disordered" evidence="3">
    <location>
        <begin position="1406"/>
        <end position="1460"/>
    </location>
</feature>
<feature type="region of interest" description="Disordered" evidence="3">
    <location>
        <begin position="2256"/>
        <end position="2629"/>
    </location>
</feature>
<feature type="compositionally biased region" description="Basic and acidic residues" evidence="3">
    <location>
        <begin position="2508"/>
        <end position="2520"/>
    </location>
</feature>
<feature type="compositionally biased region" description="Low complexity" evidence="3">
    <location>
        <begin position="521"/>
        <end position="530"/>
    </location>
</feature>
<dbReference type="Gene3D" id="3.30.160.60">
    <property type="entry name" value="Classic Zinc Finger"/>
    <property type="match status" value="2"/>
</dbReference>
<feature type="compositionally biased region" description="Low complexity" evidence="3">
    <location>
        <begin position="2677"/>
        <end position="2692"/>
    </location>
</feature>
<feature type="region of interest" description="Disordered" evidence="3">
    <location>
        <begin position="2179"/>
        <end position="2198"/>
    </location>
</feature>
<feature type="compositionally biased region" description="Polar residues" evidence="3">
    <location>
        <begin position="1900"/>
        <end position="1917"/>
    </location>
</feature>
<feature type="region of interest" description="Disordered" evidence="3">
    <location>
        <begin position="1104"/>
        <end position="1232"/>
    </location>
</feature>
<gene>
    <name evidence="5" type="ORF">BaRGS_00011311</name>
</gene>
<feature type="compositionally biased region" description="Polar residues" evidence="3">
    <location>
        <begin position="3168"/>
        <end position="3191"/>
    </location>
</feature>
<feature type="compositionally biased region" description="Low complexity" evidence="3">
    <location>
        <begin position="3572"/>
        <end position="3590"/>
    </location>
</feature>
<feature type="compositionally biased region" description="Basic residues" evidence="3">
    <location>
        <begin position="72"/>
        <end position="84"/>
    </location>
</feature>
<feature type="compositionally biased region" description="Polar residues" evidence="3">
    <location>
        <begin position="44"/>
        <end position="56"/>
    </location>
</feature>
<feature type="region of interest" description="Disordered" evidence="3">
    <location>
        <begin position="674"/>
        <end position="780"/>
    </location>
</feature>
<feature type="compositionally biased region" description="Basic and acidic residues" evidence="3">
    <location>
        <begin position="1859"/>
        <end position="1876"/>
    </location>
</feature>
<protein>
    <recommendedName>
        <fullName evidence="4">C2H2-type domain-containing protein</fullName>
    </recommendedName>
</protein>
<feature type="region of interest" description="Disordered" evidence="3">
    <location>
        <begin position="848"/>
        <end position="1089"/>
    </location>
</feature>
<feature type="compositionally biased region" description="Basic and acidic residues" evidence="3">
    <location>
        <begin position="219"/>
        <end position="233"/>
    </location>
</feature>
<feature type="compositionally biased region" description="Polar residues" evidence="3">
    <location>
        <begin position="1499"/>
        <end position="1530"/>
    </location>
</feature>
<feature type="compositionally biased region" description="Polar residues" evidence="3">
    <location>
        <begin position="1720"/>
        <end position="1734"/>
    </location>
</feature>
<feature type="compositionally biased region" description="Low complexity" evidence="3">
    <location>
        <begin position="3219"/>
        <end position="3236"/>
    </location>
</feature>
<dbReference type="EMBL" id="JACVVK020000058">
    <property type="protein sequence ID" value="KAK7497469.1"/>
    <property type="molecule type" value="Genomic_DNA"/>
</dbReference>
<feature type="compositionally biased region" description="Low complexity" evidence="3">
    <location>
        <begin position="1844"/>
        <end position="1857"/>
    </location>
</feature>
<feature type="region of interest" description="Disordered" evidence="3">
    <location>
        <begin position="2645"/>
        <end position="2705"/>
    </location>
</feature>
<feature type="compositionally biased region" description="Polar residues" evidence="3">
    <location>
        <begin position="1878"/>
        <end position="1893"/>
    </location>
</feature>
<dbReference type="PANTHER" id="PTHR48125:SF10">
    <property type="entry name" value="OS12G0136300 PROTEIN"/>
    <property type="match status" value="1"/>
</dbReference>
<feature type="compositionally biased region" description="Polar residues" evidence="3">
    <location>
        <begin position="993"/>
        <end position="1020"/>
    </location>
</feature>
<evidence type="ECO:0000256" key="1">
    <source>
        <dbReference type="PROSITE-ProRule" id="PRU00042"/>
    </source>
</evidence>
<feature type="compositionally biased region" description="Basic and acidic residues" evidence="3">
    <location>
        <begin position="564"/>
        <end position="574"/>
    </location>
</feature>
<feature type="compositionally biased region" description="Polar residues" evidence="3">
    <location>
        <begin position="3340"/>
        <end position="3357"/>
    </location>
</feature>
<feature type="compositionally biased region" description="Polar residues" evidence="3">
    <location>
        <begin position="235"/>
        <end position="254"/>
    </location>
</feature>
<dbReference type="Proteomes" id="UP001519460">
    <property type="component" value="Unassembled WGS sequence"/>
</dbReference>
<feature type="region of interest" description="Disordered" evidence="3">
    <location>
        <begin position="3134"/>
        <end position="3245"/>
    </location>
</feature>
<feature type="compositionally biased region" description="Pro residues" evidence="3">
    <location>
        <begin position="3548"/>
        <end position="3571"/>
    </location>
</feature>
<feature type="compositionally biased region" description="Polar residues" evidence="3">
    <location>
        <begin position="2378"/>
        <end position="2418"/>
    </location>
</feature>
<feature type="compositionally biased region" description="Polar residues" evidence="3">
    <location>
        <begin position="327"/>
        <end position="344"/>
    </location>
</feature>
<feature type="compositionally biased region" description="Polar residues" evidence="3">
    <location>
        <begin position="867"/>
        <end position="885"/>
    </location>
</feature>
<feature type="compositionally biased region" description="Polar residues" evidence="3">
    <location>
        <begin position="3284"/>
        <end position="3295"/>
    </location>
</feature>
<feature type="region of interest" description="Disordered" evidence="3">
    <location>
        <begin position="1714"/>
        <end position="1758"/>
    </location>
</feature>
<feature type="compositionally biased region" description="Low complexity" evidence="3">
    <location>
        <begin position="1796"/>
        <end position="1811"/>
    </location>
</feature>
<dbReference type="PANTHER" id="PTHR48125">
    <property type="entry name" value="LP07818P1"/>
    <property type="match status" value="1"/>
</dbReference>
<feature type="compositionally biased region" description="Basic residues" evidence="3">
    <location>
        <begin position="1550"/>
        <end position="1565"/>
    </location>
</feature>
<feature type="non-terminal residue" evidence="5">
    <location>
        <position position="1"/>
    </location>
</feature>
<feature type="compositionally biased region" description="Basic and acidic residues" evidence="3">
    <location>
        <begin position="1406"/>
        <end position="1420"/>
    </location>
</feature>
<evidence type="ECO:0000256" key="3">
    <source>
        <dbReference type="SAM" id="MobiDB-lite"/>
    </source>
</evidence>
<feature type="compositionally biased region" description="Basic residues" evidence="3">
    <location>
        <begin position="1112"/>
        <end position="1126"/>
    </location>
</feature>
<dbReference type="SMART" id="SM00355">
    <property type="entry name" value="ZnF_C2H2"/>
    <property type="match status" value="9"/>
</dbReference>
<feature type="compositionally biased region" description="Polar residues" evidence="3">
    <location>
        <begin position="464"/>
        <end position="478"/>
    </location>
</feature>
<keyword evidence="1" id="KW-0479">Metal-binding</keyword>
<feature type="compositionally biased region" description="Basic residues" evidence="3">
    <location>
        <begin position="982"/>
        <end position="992"/>
    </location>
</feature>
<feature type="region of interest" description="Disordered" evidence="3">
    <location>
        <begin position="3501"/>
        <end position="3594"/>
    </location>
</feature>
<feature type="compositionally biased region" description="Polar residues" evidence="3">
    <location>
        <begin position="1440"/>
        <end position="1449"/>
    </location>
</feature>
<dbReference type="PROSITE" id="PS50157">
    <property type="entry name" value="ZINC_FINGER_C2H2_2"/>
    <property type="match status" value="2"/>
</dbReference>
<feature type="region of interest" description="Disordered" evidence="3">
    <location>
        <begin position="803"/>
        <end position="827"/>
    </location>
</feature>
<feature type="compositionally biased region" description="Polar residues" evidence="3">
    <location>
        <begin position="3304"/>
        <end position="3319"/>
    </location>
</feature>
<feature type="region of interest" description="Disordered" evidence="3">
    <location>
        <begin position="1254"/>
        <end position="1362"/>
    </location>
</feature>
<feature type="compositionally biased region" description="Polar residues" evidence="3">
    <location>
        <begin position="278"/>
        <end position="304"/>
    </location>
</feature>
<feature type="compositionally biased region" description="Basic and acidic residues" evidence="3">
    <location>
        <begin position="1746"/>
        <end position="1758"/>
    </location>
</feature>
<feature type="compositionally biased region" description="Basic and acidic residues" evidence="3">
    <location>
        <begin position="1171"/>
        <end position="1200"/>
    </location>
</feature>
<dbReference type="InterPro" id="IPR013087">
    <property type="entry name" value="Znf_C2H2_type"/>
</dbReference>
<dbReference type="SMART" id="SM00384">
    <property type="entry name" value="AT_hook"/>
    <property type="match status" value="7"/>
</dbReference>
<feature type="compositionally biased region" description="Low complexity" evidence="3">
    <location>
        <begin position="3134"/>
        <end position="3147"/>
    </location>
</feature>
<keyword evidence="2" id="KW-0175">Coiled coil</keyword>
<keyword evidence="1" id="KW-0863">Zinc-finger</keyword>
<dbReference type="GO" id="GO:0008270">
    <property type="term" value="F:zinc ion binding"/>
    <property type="evidence" value="ECO:0007669"/>
    <property type="project" value="UniProtKB-KW"/>
</dbReference>
<feature type="region of interest" description="Disordered" evidence="3">
    <location>
        <begin position="2904"/>
        <end position="2941"/>
    </location>
</feature>
<accession>A0ABD0LEM3</accession>
<proteinExistence type="predicted"/>
<keyword evidence="6" id="KW-1185">Reference proteome</keyword>
<feature type="region of interest" description="Disordered" evidence="3">
    <location>
        <begin position="1473"/>
        <end position="1602"/>
    </location>
</feature>
<feature type="compositionally biased region" description="Low complexity" evidence="3">
    <location>
        <begin position="2330"/>
        <end position="2343"/>
    </location>
</feature>
<evidence type="ECO:0000313" key="5">
    <source>
        <dbReference type="EMBL" id="KAK7497469.1"/>
    </source>
</evidence>
<feature type="domain" description="C2H2-type" evidence="4">
    <location>
        <begin position="1999"/>
        <end position="2027"/>
    </location>
</feature>
<evidence type="ECO:0000259" key="4">
    <source>
        <dbReference type="PROSITE" id="PS50157"/>
    </source>
</evidence>
<comment type="caution">
    <text evidence="5">The sequence shown here is derived from an EMBL/GenBank/DDBJ whole genome shotgun (WGS) entry which is preliminary data.</text>
</comment>
<feature type="compositionally biased region" description="Polar residues" evidence="3">
    <location>
        <begin position="163"/>
        <end position="173"/>
    </location>
</feature>
<feature type="compositionally biased region" description="Basic and acidic residues" evidence="3">
    <location>
        <begin position="2432"/>
        <end position="2444"/>
    </location>
</feature>
<feature type="compositionally biased region" description="Polar residues" evidence="3">
    <location>
        <begin position="3148"/>
        <end position="3160"/>
    </location>
</feature>
<feature type="region of interest" description="Disordered" evidence="3">
    <location>
        <begin position="414"/>
        <end position="451"/>
    </location>
</feature>
<evidence type="ECO:0000313" key="6">
    <source>
        <dbReference type="Proteomes" id="UP001519460"/>
    </source>
</evidence>
<feature type="compositionally biased region" description="Basic and acidic residues" evidence="3">
    <location>
        <begin position="485"/>
        <end position="498"/>
    </location>
</feature>
<feature type="compositionally biased region" description="Acidic residues" evidence="3">
    <location>
        <begin position="1421"/>
        <end position="1433"/>
    </location>
</feature>
<dbReference type="InterPro" id="IPR017956">
    <property type="entry name" value="AT_hook_DNA-bd_motif"/>
</dbReference>
<feature type="region of interest" description="Disordered" evidence="3">
    <location>
        <begin position="464"/>
        <end position="614"/>
    </location>
</feature>
<feature type="compositionally biased region" description="Polar residues" evidence="3">
    <location>
        <begin position="544"/>
        <end position="554"/>
    </location>
</feature>
<feature type="compositionally biased region" description="Polar residues" evidence="3">
    <location>
        <begin position="1206"/>
        <end position="1232"/>
    </location>
</feature>
<reference evidence="5 6" key="1">
    <citation type="journal article" date="2023" name="Sci. Data">
        <title>Genome assembly of the Korean intertidal mud-creeper Batillaria attramentaria.</title>
        <authorList>
            <person name="Patra A.K."/>
            <person name="Ho P.T."/>
            <person name="Jun S."/>
            <person name="Lee S.J."/>
            <person name="Kim Y."/>
            <person name="Won Y.J."/>
        </authorList>
    </citation>
    <scope>NUCLEOTIDE SEQUENCE [LARGE SCALE GENOMIC DNA]</scope>
    <source>
        <strain evidence="5">Wonlab-2016</strain>
    </source>
</reference>
<feature type="compositionally biased region" description="Basic and acidic residues" evidence="3">
    <location>
        <begin position="2473"/>
        <end position="2488"/>
    </location>
</feature>
<feature type="coiled-coil region" evidence="2">
    <location>
        <begin position="1632"/>
        <end position="1666"/>
    </location>
</feature>
<feature type="compositionally biased region" description="Basic residues" evidence="3">
    <location>
        <begin position="945"/>
        <end position="954"/>
    </location>
</feature>
<feature type="compositionally biased region" description="Low complexity" evidence="3">
    <location>
        <begin position="1347"/>
        <end position="1360"/>
    </location>
</feature>